<dbReference type="Pfam" id="PF26130">
    <property type="entry name" value="PB1-like"/>
    <property type="match status" value="1"/>
</dbReference>
<dbReference type="EMBL" id="KZ665912">
    <property type="protein sequence ID" value="PPR97201.1"/>
    <property type="molecule type" value="Genomic_DNA"/>
</dbReference>
<gene>
    <name evidence="2" type="ORF">GOBAR_AA23471</name>
</gene>
<evidence type="ECO:0000313" key="3">
    <source>
        <dbReference type="Proteomes" id="UP000239757"/>
    </source>
</evidence>
<reference evidence="2 3" key="1">
    <citation type="submission" date="2015-01" db="EMBL/GenBank/DDBJ databases">
        <title>Genome of allotetraploid Gossypium barbadense reveals genomic plasticity and fiber elongation in cotton evolution.</title>
        <authorList>
            <person name="Chen X."/>
            <person name="Liu X."/>
            <person name="Zhao B."/>
            <person name="Zheng H."/>
            <person name="Hu Y."/>
            <person name="Lu G."/>
            <person name="Yang C."/>
            <person name="Chen J."/>
            <person name="Shan C."/>
            <person name="Zhang L."/>
            <person name="Zhou Y."/>
            <person name="Wang L."/>
            <person name="Guo W."/>
            <person name="Bai Y."/>
            <person name="Ruan J."/>
            <person name="Shangguan X."/>
            <person name="Mao Y."/>
            <person name="Jiang J."/>
            <person name="Zhu Y."/>
            <person name="Lei J."/>
            <person name="Kang H."/>
            <person name="Chen S."/>
            <person name="He X."/>
            <person name="Wang R."/>
            <person name="Wang Y."/>
            <person name="Chen J."/>
            <person name="Wang L."/>
            <person name="Yu S."/>
            <person name="Wang B."/>
            <person name="Wei J."/>
            <person name="Song S."/>
            <person name="Lu X."/>
            <person name="Gao Z."/>
            <person name="Gu W."/>
            <person name="Deng X."/>
            <person name="Ma D."/>
            <person name="Wang S."/>
            <person name="Liang W."/>
            <person name="Fang L."/>
            <person name="Cai C."/>
            <person name="Zhu X."/>
            <person name="Zhou B."/>
            <person name="Zhang Y."/>
            <person name="Chen Z."/>
            <person name="Xu S."/>
            <person name="Zhu R."/>
            <person name="Wang S."/>
            <person name="Zhang T."/>
            <person name="Zhao G."/>
        </authorList>
    </citation>
    <scope>NUCLEOTIDE SEQUENCE [LARGE SCALE GENOMIC DNA]</scope>
    <source>
        <strain evidence="3">cv. Xinhai21</strain>
        <tissue evidence="2">Leaf</tissue>
    </source>
</reference>
<dbReference type="AlphaFoldDB" id="A0A2P5X1L0"/>
<proteinExistence type="predicted"/>
<sequence>MFFLLFKLQKFAEEEYYKNLYLGGKFACDPHVRYSGGKLVRLKEDPETISYFEFYKIVKNWLGFNTMQLIYFYVPDSRTLQDNLRVVWNDSTTIDMLSYCVKHNEIYLYVEHEIDTAIFANDDLLLAVVTVEGFCGGNQYGEGIEVAGNKGGEIEGGEDGESVAGLNRQGVEVVGNYRGEVEGGKGGKGIEVAISLGGKSGEGGEGVKGLNGEGVEIVGCKGGKSDAGDRGLNSSVEEFDDEGVEDESDSDLEDAYVYVIKGKTIGKDKETIVDKIESETFGEQREIKIVRNKPNKVRIKCIASKKRVASEMHVHVNMIRCRRAKKMVKDKLAGNFVDGFAMLWDYADQLRLKNLRSTIKMTKANAYEFVFWRIAKSTIEREWEQNKEELYKIDEGVVNELFFKNLKVWTNTFRGLYSMSDIVDNNLCEAFNSNIVEFSFKSIIITMLKEIRVTMMTRIMDKGK</sequence>
<feature type="domain" description="PB1-like" evidence="1">
    <location>
        <begin position="20"/>
        <end position="112"/>
    </location>
</feature>
<dbReference type="PANTHER" id="PTHR31973">
    <property type="entry name" value="POLYPROTEIN, PUTATIVE-RELATED"/>
    <property type="match status" value="1"/>
</dbReference>
<evidence type="ECO:0000313" key="2">
    <source>
        <dbReference type="EMBL" id="PPR97201.1"/>
    </source>
</evidence>
<protein>
    <recommendedName>
        <fullName evidence="1">PB1-like domain-containing protein</fullName>
    </recommendedName>
</protein>
<organism evidence="2 3">
    <name type="scientific">Gossypium barbadense</name>
    <name type="common">Sea Island cotton</name>
    <name type="synonym">Hibiscus barbadensis</name>
    <dbReference type="NCBI Taxonomy" id="3634"/>
    <lineage>
        <taxon>Eukaryota</taxon>
        <taxon>Viridiplantae</taxon>
        <taxon>Streptophyta</taxon>
        <taxon>Embryophyta</taxon>
        <taxon>Tracheophyta</taxon>
        <taxon>Spermatophyta</taxon>
        <taxon>Magnoliopsida</taxon>
        <taxon>eudicotyledons</taxon>
        <taxon>Gunneridae</taxon>
        <taxon>Pentapetalae</taxon>
        <taxon>rosids</taxon>
        <taxon>malvids</taxon>
        <taxon>Malvales</taxon>
        <taxon>Malvaceae</taxon>
        <taxon>Malvoideae</taxon>
        <taxon>Gossypium</taxon>
    </lineage>
</organism>
<dbReference type="OrthoDB" id="998442at2759"/>
<accession>A0A2P5X1L0</accession>
<dbReference type="InterPro" id="IPR058594">
    <property type="entry name" value="PB1-like_dom_pln"/>
</dbReference>
<dbReference type="Proteomes" id="UP000239757">
    <property type="component" value="Unassembled WGS sequence"/>
</dbReference>
<dbReference type="PANTHER" id="PTHR31973:SF187">
    <property type="entry name" value="MUTATOR TRANSPOSASE MUDRA PROTEIN"/>
    <property type="match status" value="1"/>
</dbReference>
<name>A0A2P5X1L0_GOSBA</name>
<evidence type="ECO:0000259" key="1">
    <source>
        <dbReference type="Pfam" id="PF26130"/>
    </source>
</evidence>